<reference evidence="5 6" key="1">
    <citation type="submission" date="2022-07" db="EMBL/GenBank/DDBJ databases">
        <title>Novel species in genus cellulomonas.</title>
        <authorList>
            <person name="Ye L."/>
        </authorList>
    </citation>
    <scope>NUCLEOTIDE SEQUENCE [LARGE SCALE GENOMIC DNA]</scope>
    <source>
        <strain evidence="6">zg-Y908</strain>
    </source>
</reference>
<accession>A0ABY5KA96</accession>
<proteinExistence type="inferred from homology"/>
<organism evidence="5 6">
    <name type="scientific">Cellulomonas wangsupingiae</name>
    <dbReference type="NCBI Taxonomy" id="2968085"/>
    <lineage>
        <taxon>Bacteria</taxon>
        <taxon>Bacillati</taxon>
        <taxon>Actinomycetota</taxon>
        <taxon>Actinomycetes</taxon>
        <taxon>Micrococcales</taxon>
        <taxon>Cellulomonadaceae</taxon>
        <taxon>Cellulomonas</taxon>
    </lineage>
</organism>
<evidence type="ECO:0000256" key="2">
    <source>
        <dbReference type="ARBA" id="ARBA00023186"/>
    </source>
</evidence>
<evidence type="ECO:0000256" key="4">
    <source>
        <dbReference type="SAM" id="MobiDB-lite"/>
    </source>
</evidence>
<comment type="subunit">
    <text evidence="3">UreD, UreF and UreG form a complex that acts as a GTP-hydrolysis-dependent molecular chaperone, activating the urease apoprotein by helping to assemble the nickel containing metallocenter of UreC. The UreE protein probably delivers the nickel.</text>
</comment>
<comment type="subcellular location">
    <subcellularLocation>
        <location evidence="3">Cytoplasm</location>
    </subcellularLocation>
</comment>
<keyword evidence="3" id="KW-0963">Cytoplasm</keyword>
<dbReference type="HAMAP" id="MF_01384">
    <property type="entry name" value="UreD"/>
    <property type="match status" value="1"/>
</dbReference>
<dbReference type="Pfam" id="PF01774">
    <property type="entry name" value="UreD"/>
    <property type="match status" value="1"/>
</dbReference>
<dbReference type="PANTHER" id="PTHR33643:SF1">
    <property type="entry name" value="UREASE ACCESSORY PROTEIN D"/>
    <property type="match status" value="1"/>
</dbReference>
<evidence type="ECO:0000313" key="5">
    <source>
        <dbReference type="EMBL" id="UUI66855.1"/>
    </source>
</evidence>
<keyword evidence="3" id="KW-0996">Nickel insertion</keyword>
<feature type="compositionally biased region" description="Low complexity" evidence="4">
    <location>
        <begin position="1"/>
        <end position="14"/>
    </location>
</feature>
<gene>
    <name evidence="3" type="primary">ureD</name>
    <name evidence="5" type="ORF">NP075_09185</name>
</gene>
<dbReference type="RefSeq" id="WP_227562905.1">
    <property type="nucleotide sequence ID" value="NZ_CP101989.1"/>
</dbReference>
<dbReference type="PANTHER" id="PTHR33643">
    <property type="entry name" value="UREASE ACCESSORY PROTEIN D"/>
    <property type="match status" value="1"/>
</dbReference>
<sequence length="347" mass="37391">MSADLAAQPAARAVPPRRRAGRRAPGPSADPGPVPAYGGHHLQPAYYEPERVPREVARFSGVPEMLPTGSPGKVGVLDLEFARTASGTELVGHYQKSPLQIMRPLYYDPLRPDMPYVYLMSTGAGVLQGDRLRTDLRFGPGTSAYVTTTAYTRVLRMEHDYAVAQVFVDVGDEAYVEHLPEPVMMFRDARLYQSTRLTVAESGTLLAGETLLAGRLARGERHRYAALASDVEIRRPDGTVLAVDRVRLTPQDGGTGGLAVLADHDVLGMLYVVTPLATARELTDLLHAELADAPDVLLGVSALPGDVGAWVRIVGDATAPVTHATARAWRALRLHLTGSPAPLVRKT</sequence>
<keyword evidence="6" id="KW-1185">Reference proteome</keyword>
<feature type="region of interest" description="Disordered" evidence="4">
    <location>
        <begin position="1"/>
        <end position="42"/>
    </location>
</feature>
<comment type="function">
    <text evidence="3">Required for maturation of urease via the functional incorporation of the urease nickel metallocenter.</text>
</comment>
<name>A0ABY5KA96_9CELL</name>
<evidence type="ECO:0000256" key="1">
    <source>
        <dbReference type="ARBA" id="ARBA00007177"/>
    </source>
</evidence>
<dbReference type="Proteomes" id="UP001317322">
    <property type="component" value="Chromosome"/>
</dbReference>
<protein>
    <recommendedName>
        <fullName evidence="3">Urease accessory protein UreD</fullName>
    </recommendedName>
</protein>
<keyword evidence="2 3" id="KW-0143">Chaperone</keyword>
<dbReference type="InterPro" id="IPR002669">
    <property type="entry name" value="UreD"/>
</dbReference>
<dbReference type="EMBL" id="CP101989">
    <property type="protein sequence ID" value="UUI66855.1"/>
    <property type="molecule type" value="Genomic_DNA"/>
</dbReference>
<evidence type="ECO:0000313" key="6">
    <source>
        <dbReference type="Proteomes" id="UP001317322"/>
    </source>
</evidence>
<evidence type="ECO:0000256" key="3">
    <source>
        <dbReference type="HAMAP-Rule" id="MF_01384"/>
    </source>
</evidence>
<comment type="similarity">
    <text evidence="1 3">Belongs to the UreD family.</text>
</comment>